<dbReference type="InterPro" id="IPR036291">
    <property type="entry name" value="NAD(P)-bd_dom_sf"/>
</dbReference>
<reference evidence="2 3" key="1">
    <citation type="journal article" date="2015" name="Genome Biol. Evol.">
        <title>Comparative Genomics of a Bacterivorous Green Alga Reveals Evolutionary Causalities and Consequences of Phago-Mixotrophic Mode of Nutrition.</title>
        <authorList>
            <person name="Burns J.A."/>
            <person name="Paasch A."/>
            <person name="Narechania A."/>
            <person name="Kim E."/>
        </authorList>
    </citation>
    <scope>NUCLEOTIDE SEQUENCE [LARGE SCALE GENOMIC DNA]</scope>
    <source>
        <strain evidence="2 3">PLY_AMNH</strain>
    </source>
</reference>
<dbReference type="CDD" id="cd08241">
    <property type="entry name" value="QOR1"/>
    <property type="match status" value="1"/>
</dbReference>
<dbReference type="InterPro" id="IPR051397">
    <property type="entry name" value="Zn-ADH-like_protein"/>
</dbReference>
<dbReference type="EMBL" id="LGRX02033881">
    <property type="protein sequence ID" value="KAK3239552.1"/>
    <property type="molecule type" value="Genomic_DNA"/>
</dbReference>
<dbReference type="Pfam" id="PF00107">
    <property type="entry name" value="ADH_zinc_N"/>
    <property type="match status" value="1"/>
</dbReference>
<evidence type="ECO:0000313" key="2">
    <source>
        <dbReference type="EMBL" id="KAK3239552.1"/>
    </source>
</evidence>
<dbReference type="InterPro" id="IPR011032">
    <property type="entry name" value="GroES-like_sf"/>
</dbReference>
<gene>
    <name evidence="2" type="ORF">CYMTET_50530</name>
</gene>
<comment type="caution">
    <text evidence="2">The sequence shown here is derived from an EMBL/GenBank/DDBJ whole genome shotgun (WGS) entry which is preliminary data.</text>
</comment>
<dbReference type="SUPFAM" id="SSF51735">
    <property type="entry name" value="NAD(P)-binding Rossmann-fold domains"/>
    <property type="match status" value="1"/>
</dbReference>
<evidence type="ECO:0000259" key="1">
    <source>
        <dbReference type="SMART" id="SM00829"/>
    </source>
</evidence>
<dbReference type="SMART" id="SM00829">
    <property type="entry name" value="PKS_ER"/>
    <property type="match status" value="1"/>
</dbReference>
<dbReference type="InterPro" id="IPR020843">
    <property type="entry name" value="ER"/>
</dbReference>
<dbReference type="InterPro" id="IPR013154">
    <property type="entry name" value="ADH-like_N"/>
</dbReference>
<dbReference type="SUPFAM" id="SSF50129">
    <property type="entry name" value="GroES-like"/>
    <property type="match status" value="1"/>
</dbReference>
<protein>
    <recommendedName>
        <fullName evidence="1">Enoyl reductase (ER) domain-containing protein</fullName>
    </recommendedName>
</protein>
<dbReference type="PANTHER" id="PTHR43677:SF4">
    <property type="entry name" value="QUINONE OXIDOREDUCTASE-LIKE PROTEIN 2"/>
    <property type="match status" value="1"/>
</dbReference>
<name>A0AAE0BN29_9CHLO</name>
<feature type="domain" description="Enoyl reductase (ER)" evidence="1">
    <location>
        <begin position="12"/>
        <end position="331"/>
    </location>
</feature>
<accession>A0AAE0BN29</accession>
<keyword evidence="3" id="KW-1185">Reference proteome</keyword>
<proteinExistence type="predicted"/>
<dbReference type="Gene3D" id="3.90.180.10">
    <property type="entry name" value="Medium-chain alcohol dehydrogenases, catalytic domain"/>
    <property type="match status" value="1"/>
</dbReference>
<dbReference type="GO" id="GO:0016491">
    <property type="term" value="F:oxidoreductase activity"/>
    <property type="evidence" value="ECO:0007669"/>
    <property type="project" value="InterPro"/>
</dbReference>
<dbReference type="AlphaFoldDB" id="A0AAE0BN29"/>
<dbReference type="Pfam" id="PF08240">
    <property type="entry name" value="ADH_N"/>
    <property type="match status" value="1"/>
</dbReference>
<dbReference type="InterPro" id="IPR013149">
    <property type="entry name" value="ADH-like_C"/>
</dbReference>
<sequence>MPKAVVCTALDSSFQSLELQEVPELPSLGEDEIAVSVLSCGIAFPDVLKVAGKYQVLSEPPFIPGSEICGIVTRVGEAVRNIQVGEKVFGILPSGGLAEEAVLSAGDVYKVPPGVDVNVAAGFELNYGTTFHGLKDIAQLQAGETLLVLGASGGVGLAAIDIGKALGATVIACASSGDKLEACRQAGADVCINYVEEDLRKSLKRVAPMGINVVYDPVGGKWSEPAIRSLAFGGRFVVVGFASGGDTPKDAIPKIPLNLALLGEKKILGCFWGEWRVRDQNKGNAKNIQNMLRMVQSGQLKPFVSKVYPFHSFREAFEDLTKRRVIGKICVAVASPKSKL</sequence>
<dbReference type="Proteomes" id="UP001190700">
    <property type="component" value="Unassembled WGS sequence"/>
</dbReference>
<dbReference type="PANTHER" id="PTHR43677">
    <property type="entry name" value="SHORT-CHAIN DEHYDROGENASE/REDUCTASE"/>
    <property type="match status" value="1"/>
</dbReference>
<evidence type="ECO:0000313" key="3">
    <source>
        <dbReference type="Proteomes" id="UP001190700"/>
    </source>
</evidence>
<dbReference type="Gene3D" id="3.40.50.720">
    <property type="entry name" value="NAD(P)-binding Rossmann-like Domain"/>
    <property type="match status" value="1"/>
</dbReference>
<organism evidence="2 3">
    <name type="scientific">Cymbomonas tetramitiformis</name>
    <dbReference type="NCBI Taxonomy" id="36881"/>
    <lineage>
        <taxon>Eukaryota</taxon>
        <taxon>Viridiplantae</taxon>
        <taxon>Chlorophyta</taxon>
        <taxon>Pyramimonadophyceae</taxon>
        <taxon>Pyramimonadales</taxon>
        <taxon>Pyramimonadaceae</taxon>
        <taxon>Cymbomonas</taxon>
    </lineage>
</organism>